<evidence type="ECO:0000313" key="1">
    <source>
        <dbReference type="EMBL" id="KAJ9134842.1"/>
    </source>
</evidence>
<proteinExistence type="predicted"/>
<gene>
    <name evidence="1" type="ORF">NKR19_g8510</name>
</gene>
<dbReference type="PANTHER" id="PTHR36847">
    <property type="entry name" value="AMIDOLIGASE ENZYME"/>
    <property type="match status" value="1"/>
</dbReference>
<protein>
    <recommendedName>
        <fullName evidence="3">Amidoligase enzyme</fullName>
    </recommendedName>
</protein>
<organism evidence="1 2">
    <name type="scientific">Coniochaeta hoffmannii</name>
    <dbReference type="NCBI Taxonomy" id="91930"/>
    <lineage>
        <taxon>Eukaryota</taxon>
        <taxon>Fungi</taxon>
        <taxon>Dikarya</taxon>
        <taxon>Ascomycota</taxon>
        <taxon>Pezizomycotina</taxon>
        <taxon>Sordariomycetes</taxon>
        <taxon>Sordariomycetidae</taxon>
        <taxon>Coniochaetales</taxon>
        <taxon>Coniochaetaceae</taxon>
        <taxon>Coniochaeta</taxon>
    </lineage>
</organism>
<reference evidence="1" key="1">
    <citation type="submission" date="2022-07" db="EMBL/GenBank/DDBJ databases">
        <title>Fungi with potential for degradation of polypropylene.</title>
        <authorList>
            <person name="Gostincar C."/>
        </authorList>
    </citation>
    <scope>NUCLEOTIDE SEQUENCE</scope>
    <source>
        <strain evidence="1">EXF-13287</strain>
    </source>
</reference>
<dbReference type="EMBL" id="JANBVN010000174">
    <property type="protein sequence ID" value="KAJ9134842.1"/>
    <property type="molecule type" value="Genomic_DNA"/>
</dbReference>
<dbReference type="InterPro" id="IPR022025">
    <property type="entry name" value="Amidoligase_2"/>
</dbReference>
<evidence type="ECO:0000313" key="2">
    <source>
        <dbReference type="Proteomes" id="UP001174691"/>
    </source>
</evidence>
<evidence type="ECO:0008006" key="3">
    <source>
        <dbReference type="Google" id="ProtNLM"/>
    </source>
</evidence>
<dbReference type="Proteomes" id="UP001174691">
    <property type="component" value="Unassembled WGS sequence"/>
</dbReference>
<keyword evidence="2" id="KW-1185">Reference proteome</keyword>
<name>A0AA38REM5_9PEZI</name>
<accession>A0AA38REM5</accession>
<dbReference type="Pfam" id="PF12224">
    <property type="entry name" value="Amidoligase_2"/>
    <property type="match status" value="1"/>
</dbReference>
<sequence>MAESPPLRFGIEIEALFHPHHQEPNLLVAAFAKKLAEGHDGMRSAYNDWERDYKSWQIVHDDSLRGYGKFGPYALEVISPILYLDSGGAWRRQIKDMFTHVGTKCNLTSNKTCGFHIHMSPGSRSPWLMEELISISFAIIYFDEALLALMPQHRRNSYYLRSNLADNDRFSEQSMNGCWTALLGLKTKGDFFDLMQNGDDECRFAWNFANLMPGIDTTGATIEWRQPPGVTTVDDCLGWTELAVEFIHAAKGWRDIGTEVEGLYAGDVDGLKEFLGERGQYPGSDMGLLDGIFRGKAGRVSAATQRVDYPADYDNGLWQ</sequence>
<dbReference type="PANTHER" id="PTHR36847:SF1">
    <property type="entry name" value="AMIDOLIGASE ENZYME"/>
    <property type="match status" value="1"/>
</dbReference>
<dbReference type="AlphaFoldDB" id="A0AA38REM5"/>
<comment type="caution">
    <text evidence="1">The sequence shown here is derived from an EMBL/GenBank/DDBJ whole genome shotgun (WGS) entry which is preliminary data.</text>
</comment>